<gene>
    <name evidence="4" type="ORF">ACH5RR_018105</name>
</gene>
<dbReference type="GO" id="GO:0008270">
    <property type="term" value="F:zinc ion binding"/>
    <property type="evidence" value="ECO:0007669"/>
    <property type="project" value="UniProtKB-KW"/>
</dbReference>
<feature type="region of interest" description="Disordered" evidence="2">
    <location>
        <begin position="359"/>
        <end position="390"/>
    </location>
</feature>
<accession>A0ABD2ZM61</accession>
<dbReference type="PROSITE" id="PS50158">
    <property type="entry name" value="ZF_CCHC"/>
    <property type="match status" value="1"/>
</dbReference>
<dbReference type="PANTHER" id="PTHR31286">
    <property type="entry name" value="GLYCINE-RICH CELL WALL STRUCTURAL PROTEIN 1.8-LIKE"/>
    <property type="match status" value="1"/>
</dbReference>
<dbReference type="Pfam" id="PF14392">
    <property type="entry name" value="zf-CCHC_4"/>
    <property type="match status" value="1"/>
</dbReference>
<organism evidence="4 5">
    <name type="scientific">Cinchona calisaya</name>
    <dbReference type="NCBI Taxonomy" id="153742"/>
    <lineage>
        <taxon>Eukaryota</taxon>
        <taxon>Viridiplantae</taxon>
        <taxon>Streptophyta</taxon>
        <taxon>Embryophyta</taxon>
        <taxon>Tracheophyta</taxon>
        <taxon>Spermatophyta</taxon>
        <taxon>Magnoliopsida</taxon>
        <taxon>eudicotyledons</taxon>
        <taxon>Gunneridae</taxon>
        <taxon>Pentapetalae</taxon>
        <taxon>asterids</taxon>
        <taxon>lamiids</taxon>
        <taxon>Gentianales</taxon>
        <taxon>Rubiaceae</taxon>
        <taxon>Cinchonoideae</taxon>
        <taxon>Cinchoneae</taxon>
        <taxon>Cinchona</taxon>
    </lineage>
</organism>
<evidence type="ECO:0000256" key="1">
    <source>
        <dbReference type="PROSITE-ProRule" id="PRU00047"/>
    </source>
</evidence>
<evidence type="ECO:0000256" key="2">
    <source>
        <dbReference type="SAM" id="MobiDB-lite"/>
    </source>
</evidence>
<feature type="domain" description="CCHC-type" evidence="3">
    <location>
        <begin position="123"/>
        <end position="136"/>
    </location>
</feature>
<sequence>MQEKERIAKQTWTIKGSPLILKEWPTDIPFSEIDFSTSAFWVQIHNLPLLAMNLTNAVNIGSQIGKVLSTEGADNNLLGLKRYMRIKVLINVHMPLKTGIPTVDPAKGNYWIPLRFERLPDFCYSCGKLGHSINGCGEPRSKQNSKDDYGPWLRAKTQYFFKNGTWMSSLVCHQSTVAENLVSNQPKIDLEMEGSVNRLDLEEKLKTKSLLSIKDSLVGSKTQSEQLQVHDIEILGLRESQPQETHGYGADIFGCSKSVTDFTEAINRNKSMHQVSQSEPSQFGQLEIDLEDTKEDLPKNITAPHHSMEAMNLAVNLSLDTTKSSYFPNTPSSNPLSFCLDQSVTSLLDVGKKMNHSQTALNQQPNPMLQNTTNYSYLSGSKPKLDDQPQFPSKLTRIIEGSEGLKHAQNAEEINPLSNT</sequence>
<dbReference type="AlphaFoldDB" id="A0ABD2ZM61"/>
<keyword evidence="1" id="KW-0863">Zinc-finger</keyword>
<dbReference type="InterPro" id="IPR025836">
    <property type="entry name" value="Zn_knuckle_CX2CX4HX4C"/>
</dbReference>
<evidence type="ECO:0000313" key="5">
    <source>
        <dbReference type="Proteomes" id="UP001630127"/>
    </source>
</evidence>
<proteinExistence type="predicted"/>
<dbReference type="InterPro" id="IPR001878">
    <property type="entry name" value="Znf_CCHC"/>
</dbReference>
<feature type="compositionally biased region" description="Polar residues" evidence="2">
    <location>
        <begin position="359"/>
        <end position="379"/>
    </location>
</feature>
<dbReference type="InterPro" id="IPR040256">
    <property type="entry name" value="At4g02000-like"/>
</dbReference>
<comment type="caution">
    <text evidence="4">The sequence shown here is derived from an EMBL/GenBank/DDBJ whole genome shotgun (WGS) entry which is preliminary data.</text>
</comment>
<dbReference type="EMBL" id="JBJUIK010000008">
    <property type="protein sequence ID" value="KAL3519956.1"/>
    <property type="molecule type" value="Genomic_DNA"/>
</dbReference>
<reference evidence="4 5" key="1">
    <citation type="submission" date="2024-11" db="EMBL/GenBank/DDBJ databases">
        <title>A near-complete genome assembly of Cinchona calisaya.</title>
        <authorList>
            <person name="Lian D.C."/>
            <person name="Zhao X.W."/>
            <person name="Wei L."/>
        </authorList>
    </citation>
    <scope>NUCLEOTIDE SEQUENCE [LARGE SCALE GENOMIC DNA]</scope>
    <source>
        <tissue evidence="4">Nenye</tissue>
    </source>
</reference>
<name>A0ABD2ZM61_9GENT</name>
<keyword evidence="5" id="KW-1185">Reference proteome</keyword>
<evidence type="ECO:0000313" key="4">
    <source>
        <dbReference type="EMBL" id="KAL3519956.1"/>
    </source>
</evidence>
<protein>
    <recommendedName>
        <fullName evidence="3">CCHC-type domain-containing protein</fullName>
    </recommendedName>
</protein>
<keyword evidence="1" id="KW-0479">Metal-binding</keyword>
<keyword evidence="1" id="KW-0862">Zinc</keyword>
<dbReference type="PANTHER" id="PTHR31286:SF178">
    <property type="entry name" value="DUF4283 DOMAIN-CONTAINING PROTEIN"/>
    <property type="match status" value="1"/>
</dbReference>
<dbReference type="Proteomes" id="UP001630127">
    <property type="component" value="Unassembled WGS sequence"/>
</dbReference>
<evidence type="ECO:0000259" key="3">
    <source>
        <dbReference type="PROSITE" id="PS50158"/>
    </source>
</evidence>